<comment type="caution">
    <text evidence="5">The sequence shown here is derived from an EMBL/GenBank/DDBJ whole genome shotgun (WGS) entry which is preliminary data.</text>
</comment>
<proteinExistence type="predicted"/>
<dbReference type="SUPFAM" id="SSF53335">
    <property type="entry name" value="S-adenosyl-L-methionine-dependent methyltransferases"/>
    <property type="match status" value="1"/>
</dbReference>
<evidence type="ECO:0000256" key="1">
    <source>
        <dbReference type="ARBA" id="ARBA00022603"/>
    </source>
</evidence>
<dbReference type="GO" id="GO:0061542">
    <property type="term" value="F:3-demethylubiquinol 3-O-methyltransferase activity"/>
    <property type="evidence" value="ECO:0007669"/>
    <property type="project" value="UniProtKB-EC"/>
</dbReference>
<dbReference type="EMBL" id="JBHUGD010000003">
    <property type="protein sequence ID" value="MFD1947689.1"/>
    <property type="molecule type" value="Genomic_DNA"/>
</dbReference>
<feature type="domain" description="Methyltransferase type 11" evidence="4">
    <location>
        <begin position="52"/>
        <end position="142"/>
    </location>
</feature>
<evidence type="ECO:0000313" key="5">
    <source>
        <dbReference type="EMBL" id="MFD1947689.1"/>
    </source>
</evidence>
<dbReference type="Gene3D" id="3.40.50.150">
    <property type="entry name" value="Vaccinia Virus protein VP39"/>
    <property type="match status" value="1"/>
</dbReference>
<dbReference type="GO" id="GO:0032259">
    <property type="term" value="P:methylation"/>
    <property type="evidence" value="ECO:0007669"/>
    <property type="project" value="UniProtKB-KW"/>
</dbReference>
<dbReference type="Pfam" id="PF08241">
    <property type="entry name" value="Methyltransf_11"/>
    <property type="match status" value="1"/>
</dbReference>
<dbReference type="InterPro" id="IPR013216">
    <property type="entry name" value="Methyltransf_11"/>
</dbReference>
<organism evidence="5 6">
    <name type="scientific">Nocardioides aestuarii</name>
    <dbReference type="NCBI Taxonomy" id="252231"/>
    <lineage>
        <taxon>Bacteria</taxon>
        <taxon>Bacillati</taxon>
        <taxon>Actinomycetota</taxon>
        <taxon>Actinomycetes</taxon>
        <taxon>Propionibacteriales</taxon>
        <taxon>Nocardioidaceae</taxon>
        <taxon>Nocardioides</taxon>
    </lineage>
</organism>
<dbReference type="InterPro" id="IPR029063">
    <property type="entry name" value="SAM-dependent_MTases_sf"/>
</dbReference>
<keyword evidence="3" id="KW-0949">S-adenosyl-L-methionine</keyword>
<keyword evidence="2 5" id="KW-0808">Transferase</keyword>
<dbReference type="RefSeq" id="WP_343919004.1">
    <property type="nucleotide sequence ID" value="NZ_BAAAJT010000002.1"/>
</dbReference>
<dbReference type="EC" id="2.1.1.64" evidence="5"/>
<dbReference type="PANTHER" id="PTHR43464:SF19">
    <property type="entry name" value="UBIQUINONE BIOSYNTHESIS O-METHYLTRANSFERASE, MITOCHONDRIAL"/>
    <property type="match status" value="1"/>
</dbReference>
<accession>A0ABW4TQA8</accession>
<evidence type="ECO:0000256" key="3">
    <source>
        <dbReference type="ARBA" id="ARBA00022691"/>
    </source>
</evidence>
<name>A0ABW4TQA8_9ACTN</name>
<evidence type="ECO:0000259" key="4">
    <source>
        <dbReference type="Pfam" id="PF08241"/>
    </source>
</evidence>
<evidence type="ECO:0000313" key="6">
    <source>
        <dbReference type="Proteomes" id="UP001597351"/>
    </source>
</evidence>
<dbReference type="EC" id="2.1.1.222" evidence="5"/>
<sequence length="197" mass="21311">MSDISDTRDLWDREAQTFDEAADHGLADPDCREAWRALLLEHLPPAPARVADLGCGTGTLSLLLSGEGYAVDGLDLSPEMVRRAQDKAGHVATFVEGDASRPPLEAGAYDVVLSRHVLWAMPSPAEALGRWIDLLRPGGRLLLVEGNWVTGAGLSAEQTVGMVEATGRPATLRRMPEPVFWGREITDDRYLVVSTAP</sequence>
<dbReference type="PANTHER" id="PTHR43464">
    <property type="entry name" value="METHYLTRANSFERASE"/>
    <property type="match status" value="1"/>
</dbReference>
<gene>
    <name evidence="5" type="ORF">ACFSDE_12885</name>
</gene>
<keyword evidence="6" id="KW-1185">Reference proteome</keyword>
<protein>
    <submittedName>
        <fullName evidence="5">Class I SAM-dependent methyltransferase</fullName>
        <ecNumber evidence="5">2.1.1.222</ecNumber>
        <ecNumber evidence="5">2.1.1.64</ecNumber>
    </submittedName>
</protein>
<dbReference type="Proteomes" id="UP001597351">
    <property type="component" value="Unassembled WGS sequence"/>
</dbReference>
<reference evidence="6" key="1">
    <citation type="journal article" date="2019" name="Int. J. Syst. Evol. Microbiol.">
        <title>The Global Catalogue of Microorganisms (GCM) 10K type strain sequencing project: providing services to taxonomists for standard genome sequencing and annotation.</title>
        <authorList>
            <consortium name="The Broad Institute Genomics Platform"/>
            <consortium name="The Broad Institute Genome Sequencing Center for Infectious Disease"/>
            <person name="Wu L."/>
            <person name="Ma J."/>
        </authorList>
    </citation>
    <scope>NUCLEOTIDE SEQUENCE [LARGE SCALE GENOMIC DNA]</scope>
    <source>
        <strain evidence="6">CGMCC 1.12477</strain>
    </source>
</reference>
<dbReference type="CDD" id="cd02440">
    <property type="entry name" value="AdoMet_MTases"/>
    <property type="match status" value="1"/>
</dbReference>
<dbReference type="GO" id="GO:0102208">
    <property type="term" value="F:2-polyprenyl-6-hydroxyphenol methylase activity"/>
    <property type="evidence" value="ECO:0007669"/>
    <property type="project" value="UniProtKB-EC"/>
</dbReference>
<evidence type="ECO:0000256" key="2">
    <source>
        <dbReference type="ARBA" id="ARBA00022679"/>
    </source>
</evidence>
<keyword evidence="1 5" id="KW-0489">Methyltransferase</keyword>